<sequence>MLAAAIYARISDDRDGTGLGVTRQLEDCRNLAAGRGWQVAEEYVDNDTSAYSGKARPRYRDMLTDIEAGARDMVIAYHLDRLHRRPIELEEFATVCDAARVPVATAHGDTNLGTGDGLLIARIMAAVAANESAAKSRRVRRKMDELAQAGAAHGGGTRPFGYERDRLTLRPDEAAIVKDLAARLLAGESLASLTRWLNDQEIPTSAGGAWRSPTLRGLLRSGRISGQREQRGAIVGPAVWPPIIPPEQTDRIRALLDDPARRVSRTARRYLLAGMLRCSLCGATLMSHPRAGVRRYVCKTGADFTGCGRITITADPLEQFIADAVLLRLDSPGFARSLRKEATADAASAALAEAIEADTAQLDELAGLYAAKAITAAEWMTARKPIEARISDAKRRLSRASASGRAAEWAGNGQQLRAQWAELNLDRQRAIVAAVLDHAIIAPGTRGAQSLDINRITPRWRV</sequence>
<dbReference type="InterPro" id="IPR036162">
    <property type="entry name" value="Resolvase-like_N_sf"/>
</dbReference>
<gene>
    <name evidence="3" type="ORF">G9H71_10050</name>
</gene>
<name>A0ABX0GUD2_9ACTN</name>
<dbReference type="EMBL" id="JAANNP010000004">
    <property type="protein sequence ID" value="NHC14123.1"/>
    <property type="molecule type" value="Genomic_DNA"/>
</dbReference>
<comment type="caution">
    <text evidence="3">The sequence shown here is derived from an EMBL/GenBank/DDBJ whole genome shotgun (WGS) entry which is preliminary data.</text>
</comment>
<dbReference type="Pfam" id="PF00239">
    <property type="entry name" value="Resolvase"/>
    <property type="match status" value="1"/>
</dbReference>
<dbReference type="InterPro" id="IPR050639">
    <property type="entry name" value="SSR_resolvase"/>
</dbReference>
<keyword evidence="4" id="KW-1185">Reference proteome</keyword>
<dbReference type="Pfam" id="PF13408">
    <property type="entry name" value="Zn_ribbon_recom"/>
    <property type="match status" value="1"/>
</dbReference>
<dbReference type="InterPro" id="IPR011109">
    <property type="entry name" value="DNA_bind_recombinase_dom"/>
</dbReference>
<dbReference type="PANTHER" id="PTHR30461">
    <property type="entry name" value="DNA-INVERTASE FROM LAMBDOID PROPHAGE"/>
    <property type="match status" value="1"/>
</dbReference>
<proteinExistence type="predicted"/>
<feature type="domain" description="Resolvase/invertase-type recombinase catalytic" evidence="1">
    <location>
        <begin position="3"/>
        <end position="150"/>
    </location>
</feature>
<dbReference type="Proteomes" id="UP000800981">
    <property type="component" value="Unassembled WGS sequence"/>
</dbReference>
<feature type="domain" description="Recombinase" evidence="2">
    <location>
        <begin position="159"/>
        <end position="262"/>
    </location>
</feature>
<dbReference type="InterPro" id="IPR006119">
    <property type="entry name" value="Resolv_N"/>
</dbReference>
<dbReference type="SMART" id="SM00857">
    <property type="entry name" value="Resolvase"/>
    <property type="match status" value="1"/>
</dbReference>
<dbReference type="PROSITE" id="PS51737">
    <property type="entry name" value="RECOMBINASE_DNA_BIND"/>
    <property type="match status" value="1"/>
</dbReference>
<organism evidence="3 4">
    <name type="scientific">Motilibacter deserti</name>
    <dbReference type="NCBI Taxonomy" id="2714956"/>
    <lineage>
        <taxon>Bacteria</taxon>
        <taxon>Bacillati</taxon>
        <taxon>Actinomycetota</taxon>
        <taxon>Actinomycetes</taxon>
        <taxon>Motilibacterales</taxon>
        <taxon>Motilibacteraceae</taxon>
        <taxon>Motilibacter</taxon>
    </lineage>
</organism>
<dbReference type="Gene3D" id="3.40.50.1390">
    <property type="entry name" value="Resolvase, N-terminal catalytic domain"/>
    <property type="match status" value="1"/>
</dbReference>
<dbReference type="PANTHER" id="PTHR30461:SF23">
    <property type="entry name" value="DNA RECOMBINASE-RELATED"/>
    <property type="match status" value="1"/>
</dbReference>
<dbReference type="Gene3D" id="3.90.1750.20">
    <property type="entry name" value="Putative Large Serine Recombinase, Chain B, Domain 2"/>
    <property type="match status" value="1"/>
</dbReference>
<dbReference type="Pfam" id="PF07508">
    <property type="entry name" value="Recombinase"/>
    <property type="match status" value="1"/>
</dbReference>
<accession>A0ABX0GUD2</accession>
<reference evidence="3 4" key="1">
    <citation type="submission" date="2020-03" db="EMBL/GenBank/DDBJ databases">
        <title>Two novel Motilibacter sp.</title>
        <authorList>
            <person name="Liu S."/>
        </authorList>
    </citation>
    <scope>NUCLEOTIDE SEQUENCE [LARGE SCALE GENOMIC DNA]</scope>
    <source>
        <strain evidence="3 4">E257</strain>
    </source>
</reference>
<dbReference type="InterPro" id="IPR038109">
    <property type="entry name" value="DNA_bind_recomb_sf"/>
</dbReference>
<dbReference type="CDD" id="cd00338">
    <property type="entry name" value="Ser_Recombinase"/>
    <property type="match status" value="1"/>
</dbReference>
<protein>
    <submittedName>
        <fullName evidence="3">Recombinase family protein</fullName>
    </submittedName>
</protein>
<dbReference type="PROSITE" id="PS51736">
    <property type="entry name" value="RECOMBINASES_3"/>
    <property type="match status" value="1"/>
</dbReference>
<dbReference type="SUPFAM" id="SSF53041">
    <property type="entry name" value="Resolvase-like"/>
    <property type="match status" value="1"/>
</dbReference>
<evidence type="ECO:0000259" key="2">
    <source>
        <dbReference type="PROSITE" id="PS51737"/>
    </source>
</evidence>
<evidence type="ECO:0000313" key="4">
    <source>
        <dbReference type="Proteomes" id="UP000800981"/>
    </source>
</evidence>
<dbReference type="RefSeq" id="WP_166281336.1">
    <property type="nucleotide sequence ID" value="NZ_JAANNP010000004.1"/>
</dbReference>
<dbReference type="InterPro" id="IPR025827">
    <property type="entry name" value="Zn_ribbon_recom_dom"/>
</dbReference>
<evidence type="ECO:0000259" key="1">
    <source>
        <dbReference type="PROSITE" id="PS51736"/>
    </source>
</evidence>
<evidence type="ECO:0000313" key="3">
    <source>
        <dbReference type="EMBL" id="NHC14123.1"/>
    </source>
</evidence>